<organism evidence="7 8">
    <name type="scientific">Intrasporangium calvum (strain ATCC 23552 / DSM 43043 / JCM 3097 / NBRC 12989 / NCIMB 10167 / NRRL B-3866 / 7 KIP)</name>
    <dbReference type="NCBI Taxonomy" id="710696"/>
    <lineage>
        <taxon>Bacteria</taxon>
        <taxon>Bacillati</taxon>
        <taxon>Actinomycetota</taxon>
        <taxon>Actinomycetes</taxon>
        <taxon>Micrococcales</taxon>
        <taxon>Intrasporangiaceae</taxon>
        <taxon>Intrasporangium</taxon>
    </lineage>
</organism>
<gene>
    <name evidence="7" type="ordered locus">Intca_3158</name>
</gene>
<dbReference type="KEGG" id="ica:Intca_3158"/>
<sequence>MREDIEVDLVVAGAGAAGLMTALRASQNPDLVVAVLEKSTTEGCNAAISSGSLAAGGTRFQRAAGIEDSAQRHTDDILANSGDERHRDLVAALCGVAAGYVHWIADDLGYPLEVGTDMPRKGMSVPRLHADPARAGGGPLITHLRKELADRANVAVLDEAPVTGLRVEDGTVVGVTGRQGRNDLVITAATTVLATDGFAGNRDRMREFCAELGDPFHGGVSTATGDSIGWLRPLGAEFRNMGACLRHGQVTLRGTRINPALPWLGAVLVNRRGERFVDEQAHGYSGLAGVIQAQPDERAVMIWDAEAHETAQHSEMMRESAVAGALQTAPDVATLADSLRLDPRQLAHALRPLPGRRALVGPYHYAWLTHGVLDHPGRGSHRHPRARPAGRRNHRPGTARRRGSGRRPRRGELQRLQLRQRPAVRLRHGLDHRQRDRRRELTASGGTALLAAPFAVLTS</sequence>
<dbReference type="AlphaFoldDB" id="E6SCN8"/>
<keyword evidence="8" id="KW-1185">Reference proteome</keyword>
<feature type="domain" description="FAD-dependent oxidoreductase 2 FAD-binding" evidence="6">
    <location>
        <begin position="8"/>
        <end position="292"/>
    </location>
</feature>
<dbReference type="InterPro" id="IPR036188">
    <property type="entry name" value="FAD/NAD-bd_sf"/>
</dbReference>
<dbReference type="Proteomes" id="UP000008914">
    <property type="component" value="Chromosome"/>
</dbReference>
<keyword evidence="3" id="KW-0274">FAD</keyword>
<dbReference type="InterPro" id="IPR003953">
    <property type="entry name" value="FAD-dep_OxRdtase_2_FAD-bd"/>
</dbReference>
<accession>E6SCN8</accession>
<dbReference type="SUPFAM" id="SSF51905">
    <property type="entry name" value="FAD/NAD(P)-binding domain"/>
    <property type="match status" value="1"/>
</dbReference>
<evidence type="ECO:0000313" key="7">
    <source>
        <dbReference type="EMBL" id="ADU49642.1"/>
    </source>
</evidence>
<dbReference type="RefSeq" id="WP_013493954.1">
    <property type="nucleotide sequence ID" value="NC_014830.1"/>
</dbReference>
<proteinExistence type="predicted"/>
<feature type="compositionally biased region" description="Basic residues" evidence="5">
    <location>
        <begin position="378"/>
        <end position="409"/>
    </location>
</feature>
<dbReference type="GO" id="GO:0033765">
    <property type="term" value="F:steroid dehydrogenase activity, acting on the CH-CH group of donors"/>
    <property type="evidence" value="ECO:0007669"/>
    <property type="project" value="UniProtKB-ARBA"/>
</dbReference>
<evidence type="ECO:0000256" key="1">
    <source>
        <dbReference type="ARBA" id="ARBA00001974"/>
    </source>
</evidence>
<dbReference type="Gene3D" id="3.50.50.60">
    <property type="entry name" value="FAD/NAD(P)-binding domain"/>
    <property type="match status" value="1"/>
</dbReference>
<keyword evidence="4" id="KW-0560">Oxidoreductase</keyword>
<feature type="region of interest" description="Disordered" evidence="5">
    <location>
        <begin position="372"/>
        <end position="421"/>
    </location>
</feature>
<dbReference type="PANTHER" id="PTHR43400:SF7">
    <property type="entry name" value="FAD-DEPENDENT OXIDOREDUCTASE 2 FAD BINDING DOMAIN-CONTAINING PROTEIN"/>
    <property type="match status" value="1"/>
</dbReference>
<keyword evidence="2" id="KW-0285">Flavoprotein</keyword>
<evidence type="ECO:0000259" key="6">
    <source>
        <dbReference type="Pfam" id="PF00890"/>
    </source>
</evidence>
<dbReference type="STRING" id="710696.Intca_3158"/>
<comment type="cofactor">
    <cofactor evidence="1">
        <name>FAD</name>
        <dbReference type="ChEBI" id="CHEBI:57692"/>
    </cofactor>
</comment>
<dbReference type="InterPro" id="IPR027477">
    <property type="entry name" value="Succ_DH/fumarate_Rdtase_cat_sf"/>
</dbReference>
<protein>
    <submittedName>
        <fullName evidence="7">FAD dependent oxidoreductase</fullName>
    </submittedName>
</protein>
<evidence type="ECO:0000256" key="2">
    <source>
        <dbReference type="ARBA" id="ARBA00022630"/>
    </source>
</evidence>
<dbReference type="EMBL" id="CP002343">
    <property type="protein sequence ID" value="ADU49642.1"/>
    <property type="molecule type" value="Genomic_DNA"/>
</dbReference>
<dbReference type="Pfam" id="PF00890">
    <property type="entry name" value="FAD_binding_2"/>
    <property type="match status" value="1"/>
</dbReference>
<name>E6SCN8_INTC7</name>
<dbReference type="InterPro" id="IPR050315">
    <property type="entry name" value="FAD-oxidoreductase_2"/>
</dbReference>
<evidence type="ECO:0000256" key="5">
    <source>
        <dbReference type="SAM" id="MobiDB-lite"/>
    </source>
</evidence>
<dbReference type="eggNOG" id="COG1053">
    <property type="taxonomic scope" value="Bacteria"/>
</dbReference>
<evidence type="ECO:0000256" key="3">
    <source>
        <dbReference type="ARBA" id="ARBA00022827"/>
    </source>
</evidence>
<evidence type="ECO:0000313" key="8">
    <source>
        <dbReference type="Proteomes" id="UP000008914"/>
    </source>
</evidence>
<dbReference type="HOGENOM" id="CLU_595521_0_0_11"/>
<dbReference type="SUPFAM" id="SSF56425">
    <property type="entry name" value="Succinate dehydrogenase/fumarate reductase flavoprotein, catalytic domain"/>
    <property type="match status" value="1"/>
</dbReference>
<evidence type="ECO:0000256" key="4">
    <source>
        <dbReference type="ARBA" id="ARBA00023002"/>
    </source>
</evidence>
<dbReference type="PANTHER" id="PTHR43400">
    <property type="entry name" value="FUMARATE REDUCTASE"/>
    <property type="match status" value="1"/>
</dbReference>
<reference evidence="7 8" key="1">
    <citation type="journal article" date="2010" name="Stand. Genomic Sci.">
        <title>Complete genome sequence of Intrasporangium calvum type strain (7 KIP).</title>
        <authorList>
            <person name="Del Rio T.G."/>
            <person name="Chertkov O."/>
            <person name="Yasawong M."/>
            <person name="Lucas S."/>
            <person name="Deshpande S."/>
            <person name="Cheng J.F."/>
            <person name="Detter C."/>
            <person name="Tapia R."/>
            <person name="Han C."/>
            <person name="Goodwin L."/>
            <person name="Pitluck S."/>
            <person name="Liolios K."/>
            <person name="Ivanova N."/>
            <person name="Mavromatis K."/>
            <person name="Pati A."/>
            <person name="Chen A."/>
            <person name="Palaniappan K."/>
            <person name="Land M."/>
            <person name="Hauser L."/>
            <person name="Chang Y.J."/>
            <person name="Jeffries C.D."/>
            <person name="Rohde M."/>
            <person name="Pukall R."/>
            <person name="Sikorski J."/>
            <person name="Goker M."/>
            <person name="Woyke T."/>
            <person name="Bristow J."/>
            <person name="Eisen J.A."/>
            <person name="Markowitz V."/>
            <person name="Hugenholtz P."/>
            <person name="Kyrpides N.C."/>
            <person name="Klenk H.P."/>
            <person name="Lapidus A."/>
        </authorList>
    </citation>
    <scope>NUCLEOTIDE SEQUENCE [LARGE SCALE GENOMIC DNA]</scope>
    <source>
        <strain evidence="8">ATCC 23552 / DSM 43043 / JCM 3097 / NBRC 12989 / 7 KIP</strain>
    </source>
</reference>
<dbReference type="Gene3D" id="3.90.700.10">
    <property type="entry name" value="Succinate dehydrogenase/fumarate reductase flavoprotein, catalytic domain"/>
    <property type="match status" value="1"/>
</dbReference>